<dbReference type="GO" id="GO:0032259">
    <property type="term" value="P:methylation"/>
    <property type="evidence" value="ECO:0007669"/>
    <property type="project" value="UniProtKB-KW"/>
</dbReference>
<accession>A0A9D1AP01</accession>
<evidence type="ECO:0000256" key="7">
    <source>
        <dbReference type="PIRSR" id="PIRSR000398-1"/>
    </source>
</evidence>
<dbReference type="GO" id="GO:1904047">
    <property type="term" value="F:S-adenosyl-L-methionine binding"/>
    <property type="evidence" value="ECO:0007669"/>
    <property type="project" value="TreeGrafter"/>
</dbReference>
<dbReference type="PROSITE" id="PS00092">
    <property type="entry name" value="N6_MTASE"/>
    <property type="match status" value="1"/>
</dbReference>
<dbReference type="GO" id="GO:0009007">
    <property type="term" value="F:site-specific DNA-methyltransferase (adenine-specific) activity"/>
    <property type="evidence" value="ECO:0007669"/>
    <property type="project" value="UniProtKB-UniRule"/>
</dbReference>
<dbReference type="GO" id="GO:0006298">
    <property type="term" value="P:mismatch repair"/>
    <property type="evidence" value="ECO:0007669"/>
    <property type="project" value="TreeGrafter"/>
</dbReference>
<evidence type="ECO:0000256" key="8">
    <source>
        <dbReference type="RuleBase" id="RU361257"/>
    </source>
</evidence>
<dbReference type="NCBIfam" id="TIGR00571">
    <property type="entry name" value="dam"/>
    <property type="match status" value="1"/>
</dbReference>
<dbReference type="InterPro" id="IPR012327">
    <property type="entry name" value="MeTrfase_D12"/>
</dbReference>
<comment type="catalytic activity">
    <reaction evidence="6 8">
        <text>a 2'-deoxyadenosine in DNA + S-adenosyl-L-methionine = an N(6)-methyl-2'-deoxyadenosine in DNA + S-adenosyl-L-homocysteine + H(+)</text>
        <dbReference type="Rhea" id="RHEA:15197"/>
        <dbReference type="Rhea" id="RHEA-COMP:12418"/>
        <dbReference type="Rhea" id="RHEA-COMP:12419"/>
        <dbReference type="ChEBI" id="CHEBI:15378"/>
        <dbReference type="ChEBI" id="CHEBI:57856"/>
        <dbReference type="ChEBI" id="CHEBI:59789"/>
        <dbReference type="ChEBI" id="CHEBI:90615"/>
        <dbReference type="ChEBI" id="CHEBI:90616"/>
        <dbReference type="EC" id="2.1.1.72"/>
    </reaction>
</comment>
<sequence length="283" mass="32199">MAAKRGKRDREAVPVVKWVGGKRQLLAALDPLLPKRIRTYCEPFVGGGAMLFHLQPDSAFVNDVNPELINLYEVIRDNVDGLLHELSAFSNDAECFYAVRDWDRDPQSYAQIDRVRRAARIVYLNKTCYNGLFRVNSAGEFNTPFGRYKNPGIVNETTLRAVHRYFSSADIRFSCEDYAKVLDRLPPQTFVYLDPPYDPVSDTANFTGYAKAGFGREEQIRLRECCDALTKRGIRFMLSNSATAFIREQYAAYHITAVSARRAVNSDPSKRGSVEEVVIRNYE</sequence>
<name>A0A9D1AP01_9FIRM</name>
<dbReference type="GO" id="GO:0043565">
    <property type="term" value="F:sequence-specific DNA binding"/>
    <property type="evidence" value="ECO:0007669"/>
    <property type="project" value="TreeGrafter"/>
</dbReference>
<gene>
    <name evidence="9" type="ORF">IAB89_07710</name>
</gene>
<feature type="binding site" evidence="7">
    <location>
        <position position="194"/>
    </location>
    <ligand>
        <name>S-adenosyl-L-methionine</name>
        <dbReference type="ChEBI" id="CHEBI:59789"/>
    </ligand>
</feature>
<feature type="binding site" evidence="7">
    <location>
        <position position="63"/>
    </location>
    <ligand>
        <name>S-adenosyl-L-methionine</name>
        <dbReference type="ChEBI" id="CHEBI:59789"/>
    </ligand>
</feature>
<dbReference type="AlphaFoldDB" id="A0A9D1AP01"/>
<dbReference type="GO" id="GO:0009307">
    <property type="term" value="P:DNA restriction-modification system"/>
    <property type="evidence" value="ECO:0007669"/>
    <property type="project" value="InterPro"/>
</dbReference>
<dbReference type="Pfam" id="PF02086">
    <property type="entry name" value="MethyltransfD12"/>
    <property type="match status" value="1"/>
</dbReference>
<protein>
    <recommendedName>
        <fullName evidence="2 8">Site-specific DNA-methyltransferase (adenine-specific)</fullName>
        <ecNumber evidence="2 8">2.1.1.72</ecNumber>
    </recommendedName>
</protein>
<dbReference type="Gene3D" id="3.40.50.150">
    <property type="entry name" value="Vaccinia Virus protein VP39"/>
    <property type="match status" value="1"/>
</dbReference>
<evidence type="ECO:0000256" key="2">
    <source>
        <dbReference type="ARBA" id="ARBA00011900"/>
    </source>
</evidence>
<evidence type="ECO:0000256" key="4">
    <source>
        <dbReference type="ARBA" id="ARBA00022679"/>
    </source>
</evidence>
<dbReference type="Proteomes" id="UP000824242">
    <property type="component" value="Unassembled WGS sequence"/>
</dbReference>
<reference evidence="9" key="2">
    <citation type="journal article" date="2021" name="PeerJ">
        <title>Extensive microbial diversity within the chicken gut microbiome revealed by metagenomics and culture.</title>
        <authorList>
            <person name="Gilroy R."/>
            <person name="Ravi A."/>
            <person name="Getino M."/>
            <person name="Pursley I."/>
            <person name="Horton D.L."/>
            <person name="Alikhan N.F."/>
            <person name="Baker D."/>
            <person name="Gharbi K."/>
            <person name="Hall N."/>
            <person name="Watson M."/>
            <person name="Adriaenssens E.M."/>
            <person name="Foster-Nyarko E."/>
            <person name="Jarju S."/>
            <person name="Secka A."/>
            <person name="Antonio M."/>
            <person name="Oren A."/>
            <person name="Chaudhuri R.R."/>
            <person name="La Ragione R."/>
            <person name="Hildebrand F."/>
            <person name="Pallen M.J."/>
        </authorList>
    </citation>
    <scope>NUCLEOTIDE SEQUENCE</scope>
    <source>
        <strain evidence="9">ChiSxjej1B13-7958</strain>
    </source>
</reference>
<keyword evidence="4 8" id="KW-0808">Transferase</keyword>
<evidence type="ECO:0000313" key="9">
    <source>
        <dbReference type="EMBL" id="HIR47525.1"/>
    </source>
</evidence>
<organism evidence="9 10">
    <name type="scientific">Candidatus Caccousia avicola</name>
    <dbReference type="NCBI Taxonomy" id="2840721"/>
    <lineage>
        <taxon>Bacteria</taxon>
        <taxon>Bacillati</taxon>
        <taxon>Bacillota</taxon>
        <taxon>Clostridia</taxon>
        <taxon>Eubacteriales</taxon>
        <taxon>Oscillospiraceae</taxon>
        <taxon>Oscillospiraceae incertae sedis</taxon>
        <taxon>Candidatus Caccousia</taxon>
    </lineage>
</organism>
<evidence type="ECO:0000256" key="1">
    <source>
        <dbReference type="ARBA" id="ARBA00006594"/>
    </source>
</evidence>
<keyword evidence="3 8" id="KW-0489">Methyltransferase</keyword>
<proteinExistence type="inferred from homology"/>
<keyword evidence="5 8" id="KW-0949">S-adenosyl-L-methionine</keyword>
<comment type="caution">
    <text evidence="9">The sequence shown here is derived from an EMBL/GenBank/DDBJ whole genome shotgun (WGS) entry which is preliminary data.</text>
</comment>
<dbReference type="InterPro" id="IPR023095">
    <property type="entry name" value="Ade_MeTrfase_dom_2"/>
</dbReference>
<dbReference type="InterPro" id="IPR002052">
    <property type="entry name" value="DNA_methylase_N6_adenine_CS"/>
</dbReference>
<dbReference type="PIRSF" id="PIRSF000398">
    <property type="entry name" value="M_m6A_EcoRV"/>
    <property type="match status" value="1"/>
</dbReference>
<comment type="similarity">
    <text evidence="1 8">Belongs to the N(4)/N(6)-methyltransferase family.</text>
</comment>
<dbReference type="SUPFAM" id="SSF53335">
    <property type="entry name" value="S-adenosyl-L-methionine-dependent methyltransferases"/>
    <property type="match status" value="1"/>
</dbReference>
<reference evidence="9" key="1">
    <citation type="submission" date="2020-10" db="EMBL/GenBank/DDBJ databases">
        <authorList>
            <person name="Gilroy R."/>
        </authorList>
    </citation>
    <scope>NUCLEOTIDE SEQUENCE</scope>
    <source>
        <strain evidence="9">ChiSxjej1B13-7958</strain>
    </source>
</reference>
<dbReference type="PANTHER" id="PTHR30481">
    <property type="entry name" value="DNA ADENINE METHYLASE"/>
    <property type="match status" value="1"/>
</dbReference>
<evidence type="ECO:0000256" key="3">
    <source>
        <dbReference type="ARBA" id="ARBA00022603"/>
    </source>
</evidence>
<dbReference type="InterPro" id="IPR029063">
    <property type="entry name" value="SAM-dependent_MTases_sf"/>
</dbReference>
<dbReference type="PRINTS" id="PR00505">
    <property type="entry name" value="D12N6MTFRASE"/>
</dbReference>
<feature type="binding site" evidence="7">
    <location>
        <position position="22"/>
    </location>
    <ligand>
        <name>S-adenosyl-L-methionine</name>
        <dbReference type="ChEBI" id="CHEBI:59789"/>
    </ligand>
</feature>
<evidence type="ECO:0000256" key="6">
    <source>
        <dbReference type="ARBA" id="ARBA00047942"/>
    </source>
</evidence>
<dbReference type="Gene3D" id="1.10.1020.10">
    <property type="entry name" value="Adenine-specific Methyltransferase, Domain 2"/>
    <property type="match status" value="1"/>
</dbReference>
<dbReference type="EMBL" id="DVGZ01000080">
    <property type="protein sequence ID" value="HIR47525.1"/>
    <property type="molecule type" value="Genomic_DNA"/>
</dbReference>
<evidence type="ECO:0000313" key="10">
    <source>
        <dbReference type="Proteomes" id="UP000824242"/>
    </source>
</evidence>
<dbReference type="EC" id="2.1.1.72" evidence="2 8"/>
<dbReference type="PANTHER" id="PTHR30481:SF3">
    <property type="entry name" value="DNA ADENINE METHYLASE"/>
    <property type="match status" value="1"/>
</dbReference>
<feature type="binding site" evidence="7">
    <location>
        <position position="18"/>
    </location>
    <ligand>
        <name>S-adenosyl-L-methionine</name>
        <dbReference type="ChEBI" id="CHEBI:59789"/>
    </ligand>
</feature>
<evidence type="ECO:0000256" key="5">
    <source>
        <dbReference type="ARBA" id="ARBA00022691"/>
    </source>
</evidence>
<dbReference type="InterPro" id="IPR012263">
    <property type="entry name" value="M_m6A_EcoRV"/>
</dbReference>